<gene>
    <name evidence="1" type="ORF">SAMN02745728_01866</name>
</gene>
<dbReference type="AlphaFoldDB" id="A0A1M7TDB4"/>
<dbReference type="STRING" id="1121455.SAMN02745728_01866"/>
<dbReference type="OrthoDB" id="5460870at2"/>
<evidence type="ECO:0008006" key="3">
    <source>
        <dbReference type="Google" id="ProtNLM"/>
    </source>
</evidence>
<accession>A0A1M7TDB4</accession>
<protein>
    <recommendedName>
        <fullName evidence="3">Uracil DNA glycosylase superfamily protein</fullName>
    </recommendedName>
</protein>
<evidence type="ECO:0000313" key="1">
    <source>
        <dbReference type="EMBL" id="SHN68648.1"/>
    </source>
</evidence>
<reference evidence="1 2" key="1">
    <citation type="submission" date="2016-12" db="EMBL/GenBank/DDBJ databases">
        <authorList>
            <person name="Song W.-J."/>
            <person name="Kurnit D.M."/>
        </authorList>
    </citation>
    <scope>NUCLEOTIDE SEQUENCE [LARGE SCALE GENOMIC DNA]</scope>
    <source>
        <strain evidence="1 2">DSM 11393</strain>
    </source>
</reference>
<evidence type="ECO:0000313" key="2">
    <source>
        <dbReference type="Proteomes" id="UP000186469"/>
    </source>
</evidence>
<proteinExistence type="predicted"/>
<keyword evidence="2" id="KW-1185">Reference proteome</keyword>
<organism evidence="1 2">
    <name type="scientific">Desulfovibrio litoralis DSM 11393</name>
    <dbReference type="NCBI Taxonomy" id="1121455"/>
    <lineage>
        <taxon>Bacteria</taxon>
        <taxon>Pseudomonadati</taxon>
        <taxon>Thermodesulfobacteriota</taxon>
        <taxon>Desulfovibrionia</taxon>
        <taxon>Desulfovibrionales</taxon>
        <taxon>Desulfovibrionaceae</taxon>
        <taxon>Desulfovibrio</taxon>
    </lineage>
</organism>
<name>A0A1M7TDB4_9BACT</name>
<dbReference type="RefSeq" id="WP_072697554.1">
    <property type="nucleotide sequence ID" value="NZ_FRDI01000010.1"/>
</dbReference>
<dbReference type="EMBL" id="FRDI01000010">
    <property type="protein sequence ID" value="SHN68648.1"/>
    <property type="molecule type" value="Genomic_DNA"/>
</dbReference>
<sequence>MAGRPLKLNQTLSPFWHLGLRFILEDKEVNFFETSLKNEALAPNLPEKQNTVQAHSANNSQNIQHIPPTIRINQAKDTNVNTPLKTPKTNNTQADTSATIQPDFKEWGHIWQKVFLKGAPKPSPLVWSYQELGLDLLGGGDTQRRDFFKEIIKELACPKGTHVFWGGAVPKNYSDTEPNETQTHEYVFNPQIFEAGISYIRPRLIIVFDKDYLLKILSPELIETKPELRTLNNFQHLLALKTKIILLPALKDLQNDLAKTRSTFLFLQNALRGVL</sequence>
<dbReference type="Proteomes" id="UP000186469">
    <property type="component" value="Unassembled WGS sequence"/>
</dbReference>